<evidence type="ECO:0000256" key="1">
    <source>
        <dbReference type="SAM" id="Phobius"/>
    </source>
</evidence>
<keyword evidence="1" id="KW-1133">Transmembrane helix</keyword>
<feature type="transmembrane region" description="Helical" evidence="1">
    <location>
        <begin position="199"/>
        <end position="216"/>
    </location>
</feature>
<name>A0A1M4WY17_9HYPH</name>
<dbReference type="InterPro" id="IPR005804">
    <property type="entry name" value="FA_desaturase_dom"/>
</dbReference>
<keyword evidence="4" id="KW-1185">Reference proteome</keyword>
<dbReference type="OrthoDB" id="784276at2"/>
<feature type="transmembrane region" description="Helical" evidence="1">
    <location>
        <begin position="176"/>
        <end position="193"/>
    </location>
</feature>
<dbReference type="AlphaFoldDB" id="A0A1M4WY17"/>
<feature type="transmembrane region" description="Helical" evidence="1">
    <location>
        <begin position="21"/>
        <end position="39"/>
    </location>
</feature>
<dbReference type="Pfam" id="PF00487">
    <property type="entry name" value="FA_desaturase"/>
    <property type="match status" value="1"/>
</dbReference>
<organism evidence="3 4">
    <name type="scientific">Kaistia soli DSM 19436</name>
    <dbReference type="NCBI Taxonomy" id="1122133"/>
    <lineage>
        <taxon>Bacteria</taxon>
        <taxon>Pseudomonadati</taxon>
        <taxon>Pseudomonadota</taxon>
        <taxon>Alphaproteobacteria</taxon>
        <taxon>Hyphomicrobiales</taxon>
        <taxon>Kaistiaceae</taxon>
        <taxon>Kaistia</taxon>
    </lineage>
</organism>
<keyword evidence="1" id="KW-0472">Membrane</keyword>
<accession>A0A1M4WY17</accession>
<proteinExistence type="predicted"/>
<evidence type="ECO:0000313" key="4">
    <source>
        <dbReference type="Proteomes" id="UP000184485"/>
    </source>
</evidence>
<reference evidence="3 4" key="1">
    <citation type="submission" date="2016-11" db="EMBL/GenBank/DDBJ databases">
        <authorList>
            <person name="Jaros S."/>
            <person name="Januszkiewicz K."/>
            <person name="Wedrychowicz H."/>
        </authorList>
    </citation>
    <scope>NUCLEOTIDE SEQUENCE [LARGE SCALE GENOMIC DNA]</scope>
    <source>
        <strain evidence="3 4">DSM 19436</strain>
    </source>
</reference>
<feature type="domain" description="Fatty acid desaturase" evidence="2">
    <location>
        <begin position="46"/>
        <end position="279"/>
    </location>
</feature>
<dbReference type="STRING" id="1122133.SAMN02745157_1095"/>
<evidence type="ECO:0000259" key="2">
    <source>
        <dbReference type="Pfam" id="PF00487"/>
    </source>
</evidence>
<evidence type="ECO:0000313" key="3">
    <source>
        <dbReference type="EMBL" id="SHE86057.1"/>
    </source>
</evidence>
<gene>
    <name evidence="3" type="ORF">SAMN02745157_1095</name>
</gene>
<dbReference type="RefSeq" id="WP_073051708.1">
    <property type="nucleotide sequence ID" value="NZ_FQUP01000001.1"/>
</dbReference>
<dbReference type="EMBL" id="FQUP01000001">
    <property type="protein sequence ID" value="SHE86057.1"/>
    <property type="molecule type" value="Genomic_DNA"/>
</dbReference>
<protein>
    <submittedName>
        <fullName evidence="3">Fatty acid desaturase</fullName>
    </submittedName>
</protein>
<feature type="transmembrane region" description="Helical" evidence="1">
    <location>
        <begin position="45"/>
        <end position="63"/>
    </location>
</feature>
<dbReference type="GO" id="GO:0006629">
    <property type="term" value="P:lipid metabolic process"/>
    <property type="evidence" value="ECO:0007669"/>
    <property type="project" value="InterPro"/>
</dbReference>
<dbReference type="Proteomes" id="UP000184485">
    <property type="component" value="Unassembled WGS sequence"/>
</dbReference>
<keyword evidence="1" id="KW-0812">Transmembrane</keyword>
<sequence>MTDITSGAVVPRARLRAAVEWPTLTLVVGVYLAFAALTACHRSLPTALVVVAGAVLIALHSSLQHELIHGHPTRLRRLNRALALPPLSLWLPFDSYRIAHLVHHRDDRLTDPLDDPESYYWTDEDWRRLSAVGRFLVRAQGTLLGRMLIGPFWNVARFLAVEAKAIRAGNGPSRRIWARHLMHLVPLVLWLVFVARMDMLFYIFGIVYPGTAILLIRSFAEHKAEHAVIQRTAIVERSYLLGPLFLFNNLHAAHHAKPTLPWYRIPAWYRAHRAQLVGANGGLVYRSYLDVARRYLLKPHDAPAHPLGRAPLGDGSPP</sequence>